<gene>
    <name evidence="1" type="primary">npc2</name>
    <name evidence="1" type="ORF">CM83_42547</name>
</gene>
<name>A0A0A9YZ00_LYGHE</name>
<evidence type="ECO:0000313" key="1">
    <source>
        <dbReference type="EMBL" id="JAG34790.1"/>
    </source>
</evidence>
<reference evidence="1" key="2">
    <citation type="submission" date="2014-07" db="EMBL/GenBank/DDBJ databases">
        <authorList>
            <person name="Hull J."/>
        </authorList>
    </citation>
    <scope>NUCLEOTIDE SEQUENCE</scope>
</reference>
<dbReference type="AlphaFoldDB" id="A0A0A9YZ00"/>
<reference evidence="1" key="1">
    <citation type="journal article" date="2014" name="PLoS ONE">
        <title>Transcriptome-Based Identification of ABC Transporters in the Western Tarnished Plant Bug Lygus hesperus.</title>
        <authorList>
            <person name="Hull J.J."/>
            <person name="Chaney K."/>
            <person name="Geib S.M."/>
            <person name="Fabrick J.A."/>
            <person name="Brent C.S."/>
            <person name="Walsh D."/>
            <person name="Lavine L.C."/>
        </authorList>
    </citation>
    <scope>NUCLEOTIDE SEQUENCE</scope>
</reference>
<protein>
    <submittedName>
        <fullName evidence="1">Phosphatidylglycerol/phosphatidylinositol transfer protein</fullName>
    </submittedName>
</protein>
<feature type="non-terminal residue" evidence="1">
    <location>
        <position position="1"/>
    </location>
</feature>
<proteinExistence type="predicted"/>
<accession>A0A0A9YZ00</accession>
<dbReference type="EMBL" id="GBHO01008814">
    <property type="protein sequence ID" value="JAG34790.1"/>
    <property type="molecule type" value="Transcribed_RNA"/>
</dbReference>
<sequence length="155" mass="18014">FLNDDVTTNFQGSKISLQRRRAPLVNDEARMSEKLDLARHLTADEYNMCDDVTVEDMKKIAMDRFNRILQDSTSKEQMAFLLKTLSNLESQMQACSTSFECQEKMDVRQNVEPQRRFTLKKKVKRNRSRATSTPSSNATKKIDVRALLNSKYLLR</sequence>
<organism evidence="1">
    <name type="scientific">Lygus hesperus</name>
    <name type="common">Western plant bug</name>
    <dbReference type="NCBI Taxonomy" id="30085"/>
    <lineage>
        <taxon>Eukaryota</taxon>
        <taxon>Metazoa</taxon>
        <taxon>Ecdysozoa</taxon>
        <taxon>Arthropoda</taxon>
        <taxon>Hexapoda</taxon>
        <taxon>Insecta</taxon>
        <taxon>Pterygota</taxon>
        <taxon>Neoptera</taxon>
        <taxon>Paraneoptera</taxon>
        <taxon>Hemiptera</taxon>
        <taxon>Heteroptera</taxon>
        <taxon>Panheteroptera</taxon>
        <taxon>Cimicomorpha</taxon>
        <taxon>Miridae</taxon>
        <taxon>Mirini</taxon>
        <taxon>Lygus</taxon>
    </lineage>
</organism>